<reference evidence="1 2" key="1">
    <citation type="journal article" date="2019" name="ACS Chem. Biol.">
        <title>Identification and Mobilization of a Cryptic Antibiotic Biosynthesis Gene Locus from a Human-Pathogenic Nocardia Isolate.</title>
        <authorList>
            <person name="Herisse M."/>
            <person name="Ishida K."/>
            <person name="Porter J.L."/>
            <person name="Howden B."/>
            <person name="Hertweck C."/>
            <person name="Stinear T.P."/>
            <person name="Pidot S.J."/>
        </authorList>
    </citation>
    <scope>NUCLEOTIDE SEQUENCE [LARGE SCALE GENOMIC DNA]</scope>
    <source>
        <strain evidence="1 2">AUSMDU00012715</strain>
    </source>
</reference>
<dbReference type="PANTHER" id="PTHR38479:SF2">
    <property type="entry name" value="WINGED HELIX DNA-BINDING DOMAIN-CONTAINING PROTEIN"/>
    <property type="match status" value="1"/>
</dbReference>
<evidence type="ECO:0000313" key="2">
    <source>
        <dbReference type="Proteomes" id="UP000500953"/>
    </source>
</evidence>
<dbReference type="RefSeq" id="WP_167488430.1">
    <property type="nucleotide sequence ID" value="NZ_CP046173.1"/>
</dbReference>
<dbReference type="AlphaFoldDB" id="A0A6G9Z688"/>
<protein>
    <submittedName>
        <fullName evidence="1">Winged helix DNA-binding domain-containing protein</fullName>
    </submittedName>
</protein>
<dbReference type="Pfam" id="PF06224">
    <property type="entry name" value="AlkZ-like"/>
    <property type="match status" value="1"/>
</dbReference>
<gene>
    <name evidence="1" type="ORF">F6W96_25180</name>
</gene>
<accession>A0A6G9Z688</accession>
<dbReference type="InterPro" id="IPR009351">
    <property type="entry name" value="AlkZ-like"/>
</dbReference>
<keyword evidence="1" id="KW-0238">DNA-binding</keyword>
<dbReference type="PANTHER" id="PTHR38479">
    <property type="entry name" value="LMO0824 PROTEIN"/>
    <property type="match status" value="1"/>
</dbReference>
<organism evidence="1 2">
    <name type="scientific">Nocardia terpenica</name>
    <dbReference type="NCBI Taxonomy" id="455432"/>
    <lineage>
        <taxon>Bacteria</taxon>
        <taxon>Bacillati</taxon>
        <taxon>Actinomycetota</taxon>
        <taxon>Actinomycetes</taxon>
        <taxon>Mycobacteriales</taxon>
        <taxon>Nocardiaceae</taxon>
        <taxon>Nocardia</taxon>
    </lineage>
</organism>
<name>A0A6G9Z688_9NOCA</name>
<sequence length="390" mass="42711">MSATMPVVTDEQRRALLMSRHRHVPYRRAACAADVADAVLGLHATDPATVYLSAAARLAEPRHDDIERVLYDRSRLLRLTGMRGTLFVVPTELAPTVLAATGRTHAAVRTAGLLRVLEQDGLGDHATLTALFDDVLALLRCRGEMTTREIAAEIPVLQKQLVVSAGKSYESRRSLAVEVSFVMAADGRIVRAGRRGGWTSTQHAWAVAPALPEIPVREARAELAHRWLAAFGPGTVADLKWWTGWTVTDTRKALRDSAAVEVSLQGEPGYALESQLGPLESPEPAAVLLPALDPTPMGWRNRDFYLDPAYVPSLFDRMGNIGPTIWWNGRIVGGWAQCRNGTLAARLLIDPGRAARKAIDTEIDRVAGYLADRRFTPAYRTPLERDLAGH</sequence>
<proteinExistence type="predicted"/>
<dbReference type="GO" id="GO:0003677">
    <property type="term" value="F:DNA binding"/>
    <property type="evidence" value="ECO:0007669"/>
    <property type="project" value="UniProtKB-KW"/>
</dbReference>
<dbReference type="Proteomes" id="UP000500953">
    <property type="component" value="Chromosome"/>
</dbReference>
<dbReference type="EMBL" id="CP046173">
    <property type="protein sequence ID" value="QIS21125.1"/>
    <property type="molecule type" value="Genomic_DNA"/>
</dbReference>
<evidence type="ECO:0000313" key="1">
    <source>
        <dbReference type="EMBL" id="QIS21125.1"/>
    </source>
</evidence>